<proteinExistence type="predicted"/>
<evidence type="ECO:0000313" key="1">
    <source>
        <dbReference type="EMBL" id="KAA1096280.1"/>
    </source>
</evidence>
<sequence>MSVHHPKQEHSEQEQRVARAPLCALAQSSQFYQAVPGFGSLYAVDLIWMPPDLETNFGRQPRGLPYVDTKGTVHLLVLWLLIFEGQQEITHSALVITRWSSNAISISSAQYQFHKFNSGYQWLRPKDNRSVDPSRCQDLFP</sequence>
<dbReference type="Proteomes" id="UP000324748">
    <property type="component" value="Unassembled WGS sequence"/>
</dbReference>
<organism evidence="1 2">
    <name type="scientific">Puccinia graminis f. sp. tritici</name>
    <dbReference type="NCBI Taxonomy" id="56615"/>
    <lineage>
        <taxon>Eukaryota</taxon>
        <taxon>Fungi</taxon>
        <taxon>Dikarya</taxon>
        <taxon>Basidiomycota</taxon>
        <taxon>Pucciniomycotina</taxon>
        <taxon>Pucciniomycetes</taxon>
        <taxon>Pucciniales</taxon>
        <taxon>Pucciniaceae</taxon>
        <taxon>Puccinia</taxon>
    </lineage>
</organism>
<gene>
    <name evidence="1" type="ORF">PGT21_011429</name>
</gene>
<dbReference type="AlphaFoldDB" id="A0A5B0P6S8"/>
<name>A0A5B0P6S8_PUCGR</name>
<comment type="caution">
    <text evidence="1">The sequence shown here is derived from an EMBL/GenBank/DDBJ whole genome shotgun (WGS) entry which is preliminary data.</text>
</comment>
<reference evidence="1 2" key="1">
    <citation type="submission" date="2019-05" db="EMBL/GenBank/DDBJ databases">
        <title>Emergence of the Ug99 lineage of the wheat stem rust pathogen through somatic hybridization.</title>
        <authorList>
            <person name="Li F."/>
            <person name="Upadhyaya N.M."/>
            <person name="Sperschneider J."/>
            <person name="Matny O."/>
            <person name="Nguyen-Phuc H."/>
            <person name="Mago R."/>
            <person name="Raley C."/>
            <person name="Miller M.E."/>
            <person name="Silverstein K.A.T."/>
            <person name="Henningsen E."/>
            <person name="Hirsch C.D."/>
            <person name="Visser B."/>
            <person name="Pretorius Z.A."/>
            <person name="Steffenson B.J."/>
            <person name="Schwessinger B."/>
            <person name="Dodds P.N."/>
            <person name="Figueroa M."/>
        </authorList>
    </citation>
    <scope>NUCLEOTIDE SEQUENCE [LARGE SCALE GENOMIC DNA]</scope>
    <source>
        <strain evidence="1">21-0</strain>
    </source>
</reference>
<dbReference type="EMBL" id="VSWC01000067">
    <property type="protein sequence ID" value="KAA1096280.1"/>
    <property type="molecule type" value="Genomic_DNA"/>
</dbReference>
<keyword evidence="2" id="KW-1185">Reference proteome</keyword>
<evidence type="ECO:0000313" key="2">
    <source>
        <dbReference type="Proteomes" id="UP000324748"/>
    </source>
</evidence>
<protein>
    <submittedName>
        <fullName evidence="1">Uncharacterized protein</fullName>
    </submittedName>
</protein>
<accession>A0A5B0P6S8</accession>